<feature type="region of interest" description="Disordered" evidence="1">
    <location>
        <begin position="391"/>
        <end position="416"/>
    </location>
</feature>
<keyword evidence="4" id="KW-1185">Reference proteome</keyword>
<dbReference type="EMBL" id="JAPQKI010000010">
    <property type="protein sequence ID" value="KAJ5085324.1"/>
    <property type="molecule type" value="Genomic_DNA"/>
</dbReference>
<feature type="domain" description="Myb-like" evidence="2">
    <location>
        <begin position="470"/>
        <end position="515"/>
    </location>
</feature>
<protein>
    <recommendedName>
        <fullName evidence="2">Myb-like domain-containing protein</fullName>
    </recommendedName>
</protein>
<dbReference type="GO" id="GO:0046982">
    <property type="term" value="F:protein heterodimerization activity"/>
    <property type="evidence" value="ECO:0007669"/>
    <property type="project" value="InterPro"/>
</dbReference>
<feature type="compositionally biased region" description="Polar residues" evidence="1">
    <location>
        <begin position="149"/>
        <end position="165"/>
    </location>
</feature>
<dbReference type="GO" id="GO:0005634">
    <property type="term" value="C:nucleus"/>
    <property type="evidence" value="ECO:0007669"/>
    <property type="project" value="InterPro"/>
</dbReference>
<dbReference type="CDD" id="cd00167">
    <property type="entry name" value="SANT"/>
    <property type="match status" value="1"/>
</dbReference>
<feature type="compositionally biased region" description="Pro residues" evidence="1">
    <location>
        <begin position="394"/>
        <end position="404"/>
    </location>
</feature>
<proteinExistence type="predicted"/>
<dbReference type="InterPro" id="IPR009072">
    <property type="entry name" value="Histone-fold"/>
</dbReference>
<dbReference type="InterPro" id="IPR018465">
    <property type="entry name" value="Scm3/HJURP"/>
</dbReference>
<name>A0A9W9EP56_9EURO</name>
<dbReference type="GeneID" id="81361565"/>
<feature type="compositionally biased region" description="Basic residues" evidence="1">
    <location>
        <begin position="255"/>
        <end position="264"/>
    </location>
</feature>
<evidence type="ECO:0000313" key="4">
    <source>
        <dbReference type="Proteomes" id="UP001149074"/>
    </source>
</evidence>
<reference evidence="3" key="1">
    <citation type="submission" date="2022-11" db="EMBL/GenBank/DDBJ databases">
        <authorList>
            <person name="Petersen C."/>
        </authorList>
    </citation>
    <scope>NUCLEOTIDE SEQUENCE</scope>
    <source>
        <strain evidence="3">IBT 30761</strain>
    </source>
</reference>
<feature type="domain" description="Myb-like" evidence="2">
    <location>
        <begin position="414"/>
        <end position="462"/>
    </location>
</feature>
<feature type="compositionally biased region" description="Basic and acidic residues" evidence="1">
    <location>
        <begin position="319"/>
        <end position="332"/>
    </location>
</feature>
<comment type="caution">
    <text evidence="3">The sequence shown here is derived from an EMBL/GenBank/DDBJ whole genome shotgun (WGS) entry which is preliminary data.</text>
</comment>
<feature type="region of interest" description="Disordered" evidence="1">
    <location>
        <begin position="1"/>
        <end position="42"/>
    </location>
</feature>
<feature type="compositionally biased region" description="Acidic residues" evidence="1">
    <location>
        <begin position="125"/>
        <end position="141"/>
    </location>
</feature>
<feature type="compositionally biased region" description="Basic and acidic residues" evidence="1">
    <location>
        <begin position="115"/>
        <end position="124"/>
    </location>
</feature>
<dbReference type="InterPro" id="IPR001005">
    <property type="entry name" value="SANT/Myb"/>
</dbReference>
<sequence length="531" mass="59393">MAEHTYASFDDTMERPTQRPRLSFTSSGDPQEEVPNDWDLQTARAQNDNKLKSIFEGIFAKYSQDFTEIGDEIDLQTGEIVVDHGHLLGIQEETDPGDHGQTWQSEDEESEVGDEDHGAGKQDETEGLVFEDSDKDLDDSFEFERVHSRSPSVSTDSALAATSFNPEARPVSAQHDLKPPPENPGPVDPLWQVPEIPRPFATPTVENRHAQVAFSPRLPTLNIEPSPPGSHSLWSIPRRGRPRTEGKPRLTPSKTRPRPKRKYHSSPVAFEALDWSFAQAPASDDSDDPLQENQPSPTPFRKAIVRGRKRMRTSLFPKTSDDNRPELDRESPTAEAGPQHQSVPMAKTHHDRDASHSHVEQGDAQVTVAGGPVDVQSDSPAHSIATHDVAPASVPIPVPSPSPAPAAVSTPTQSRSRVTPDEIRLFVRLLHVQRKSWKEIHASLPHRKMQVLRNWNSVHWNNVRANPPRLTAPWTGDELEILDRVKEQSGISFKGIQAELPGRSRAEIEFELLRRWVGDEVWNSERRTTLL</sequence>
<organism evidence="3 4">
    <name type="scientific">Penicillium argentinense</name>
    <dbReference type="NCBI Taxonomy" id="1131581"/>
    <lineage>
        <taxon>Eukaryota</taxon>
        <taxon>Fungi</taxon>
        <taxon>Dikarya</taxon>
        <taxon>Ascomycota</taxon>
        <taxon>Pezizomycotina</taxon>
        <taxon>Eurotiomycetes</taxon>
        <taxon>Eurotiomycetidae</taxon>
        <taxon>Eurotiales</taxon>
        <taxon>Aspergillaceae</taxon>
        <taxon>Penicillium</taxon>
    </lineage>
</organism>
<evidence type="ECO:0000313" key="3">
    <source>
        <dbReference type="EMBL" id="KAJ5085324.1"/>
    </source>
</evidence>
<feature type="compositionally biased region" description="Acidic residues" evidence="1">
    <location>
        <begin position="105"/>
        <end position="114"/>
    </location>
</feature>
<accession>A0A9W9EP56</accession>
<gene>
    <name evidence="3" type="ORF">N7532_010095</name>
</gene>
<dbReference type="Proteomes" id="UP001149074">
    <property type="component" value="Unassembled WGS sequence"/>
</dbReference>
<dbReference type="Gene3D" id="1.10.20.10">
    <property type="entry name" value="Histone, subunit A"/>
    <property type="match status" value="1"/>
</dbReference>
<feature type="region of interest" description="Disordered" evidence="1">
    <location>
        <begin position="211"/>
        <end position="361"/>
    </location>
</feature>
<feature type="region of interest" description="Disordered" evidence="1">
    <location>
        <begin position="90"/>
        <end position="197"/>
    </location>
</feature>
<dbReference type="GO" id="GO:0042393">
    <property type="term" value="F:histone binding"/>
    <property type="evidence" value="ECO:0007669"/>
    <property type="project" value="InterPro"/>
</dbReference>
<feature type="compositionally biased region" description="Basic and acidic residues" evidence="1">
    <location>
        <begin position="348"/>
        <end position="361"/>
    </location>
</feature>
<dbReference type="OrthoDB" id="2420608at2759"/>
<dbReference type="PANTHER" id="PTHR15992:SF5">
    <property type="entry name" value="HOLLIDAY JUNCTION RECOGNITION PROTEIN"/>
    <property type="match status" value="1"/>
</dbReference>
<dbReference type="Pfam" id="PF10384">
    <property type="entry name" value="Scm3"/>
    <property type="match status" value="1"/>
</dbReference>
<evidence type="ECO:0000256" key="1">
    <source>
        <dbReference type="SAM" id="MobiDB-lite"/>
    </source>
</evidence>
<dbReference type="AlphaFoldDB" id="A0A9W9EP56"/>
<feature type="compositionally biased region" description="Basic residues" evidence="1">
    <location>
        <begin position="303"/>
        <end position="312"/>
    </location>
</feature>
<reference evidence="3" key="2">
    <citation type="journal article" date="2023" name="IMA Fungus">
        <title>Comparative genomic study of the Penicillium genus elucidates a diverse pangenome and 15 lateral gene transfer events.</title>
        <authorList>
            <person name="Petersen C."/>
            <person name="Sorensen T."/>
            <person name="Nielsen M.R."/>
            <person name="Sondergaard T.E."/>
            <person name="Sorensen J.L."/>
            <person name="Fitzpatrick D.A."/>
            <person name="Frisvad J.C."/>
            <person name="Nielsen K.L."/>
        </authorList>
    </citation>
    <scope>NUCLEOTIDE SEQUENCE</scope>
    <source>
        <strain evidence="3">IBT 30761</strain>
    </source>
</reference>
<evidence type="ECO:0000259" key="2">
    <source>
        <dbReference type="SMART" id="SM00717"/>
    </source>
</evidence>
<dbReference type="RefSeq" id="XP_056470002.1">
    <property type="nucleotide sequence ID" value="XM_056622586.1"/>
</dbReference>
<dbReference type="PANTHER" id="PTHR15992">
    <property type="entry name" value="HOLLIDAY JUNCTION RECOGNITION PROTEIN"/>
    <property type="match status" value="1"/>
</dbReference>
<dbReference type="SMART" id="SM00717">
    <property type="entry name" value="SANT"/>
    <property type="match status" value="2"/>
</dbReference>